<dbReference type="AlphaFoldDB" id="A0A2P5KCI3"/>
<accession>A0A2P5KCI3</accession>
<sequence>MKKRFTEEQIIGFLKETEAAMPIKALHRKHDSVTPRSTRGAQSLVSTRQW</sequence>
<evidence type="ECO:0000313" key="2">
    <source>
        <dbReference type="EMBL" id="PPB84421.1"/>
    </source>
</evidence>
<dbReference type="Proteomes" id="UP000243096">
    <property type="component" value="Unassembled WGS sequence"/>
</dbReference>
<organism evidence="2 3">
    <name type="scientific">Mycetohabitans endofungorum</name>
    <dbReference type="NCBI Taxonomy" id="417203"/>
    <lineage>
        <taxon>Bacteria</taxon>
        <taxon>Pseudomonadati</taxon>
        <taxon>Pseudomonadota</taxon>
        <taxon>Betaproteobacteria</taxon>
        <taxon>Burkholderiales</taxon>
        <taxon>Burkholderiaceae</taxon>
        <taxon>Mycetohabitans</taxon>
    </lineage>
</organism>
<protein>
    <recommendedName>
        <fullName evidence="4">Transposase</fullName>
    </recommendedName>
</protein>
<name>A0A2P5KCI3_9BURK</name>
<reference evidence="2 3" key="1">
    <citation type="submission" date="2018-01" db="EMBL/GenBank/DDBJ databases">
        <title>Genomic Encyclopedia of Type Strains, Phase III (KMG-III): the genomes of soil and plant-associated and newly described type strains.</title>
        <authorList>
            <person name="Whitman W."/>
        </authorList>
    </citation>
    <scope>NUCLEOTIDE SEQUENCE [LARGE SCALE GENOMIC DNA]</scope>
    <source>
        <strain evidence="2 3">HKI456</strain>
    </source>
</reference>
<keyword evidence="3" id="KW-1185">Reference proteome</keyword>
<evidence type="ECO:0000313" key="3">
    <source>
        <dbReference type="Proteomes" id="UP000243096"/>
    </source>
</evidence>
<dbReference type="EMBL" id="PRDW01000003">
    <property type="protein sequence ID" value="PPB84421.1"/>
    <property type="molecule type" value="Genomic_DNA"/>
</dbReference>
<gene>
    <name evidence="2" type="ORF">B0O95_103111</name>
</gene>
<comment type="caution">
    <text evidence="2">The sequence shown here is derived from an EMBL/GenBank/DDBJ whole genome shotgun (WGS) entry which is preliminary data.</text>
</comment>
<feature type="compositionally biased region" description="Polar residues" evidence="1">
    <location>
        <begin position="34"/>
        <end position="50"/>
    </location>
</feature>
<proteinExistence type="predicted"/>
<evidence type="ECO:0008006" key="4">
    <source>
        <dbReference type="Google" id="ProtNLM"/>
    </source>
</evidence>
<evidence type="ECO:0000256" key="1">
    <source>
        <dbReference type="SAM" id="MobiDB-lite"/>
    </source>
</evidence>
<feature type="region of interest" description="Disordered" evidence="1">
    <location>
        <begin position="28"/>
        <end position="50"/>
    </location>
</feature>